<dbReference type="Proteomes" id="UP000178721">
    <property type="component" value="Unassembled WGS sequence"/>
</dbReference>
<evidence type="ECO:0000256" key="1">
    <source>
        <dbReference type="SAM" id="Phobius"/>
    </source>
</evidence>
<reference evidence="2 3" key="1">
    <citation type="journal article" date="2016" name="Nat. Commun.">
        <title>Thousands of microbial genomes shed light on interconnected biogeochemical processes in an aquifer system.</title>
        <authorList>
            <person name="Anantharaman K."/>
            <person name="Brown C.T."/>
            <person name="Hug L.A."/>
            <person name="Sharon I."/>
            <person name="Castelle C.J."/>
            <person name="Probst A.J."/>
            <person name="Thomas B.C."/>
            <person name="Singh A."/>
            <person name="Wilkins M.J."/>
            <person name="Karaoz U."/>
            <person name="Brodie E.L."/>
            <person name="Williams K.H."/>
            <person name="Hubbard S.S."/>
            <person name="Banfield J.F."/>
        </authorList>
    </citation>
    <scope>NUCLEOTIDE SEQUENCE [LARGE SCALE GENOMIC DNA]</scope>
</reference>
<accession>A0A1G2E3G0</accession>
<sequence length="267" mass="28759">MQQEKGQIEILLLILGIIGVLIFTGFFKSKGNSEVKPAVPSYQKENVAPSHGLKPSEPSPVPVSDGIAPYRFNPAPIEGLPSNTRQTVISLGTNEKAICKYSSISGVSYDAMQYTLSNSADGTLHYASITALNEGTAYNYYVKCLDQSGNKNTNDFVIAFWVDFPADFTPPVLSNAYPSGDSLPVGSFTIIGVSTNEPASCRYSWAQGTAYDSMSDSLSPADGTRRYHTATITGLVAGKAYDYFVRCKDLSGNVNMGDVKINFNLTP</sequence>
<keyword evidence="1" id="KW-1133">Transmembrane helix</keyword>
<keyword evidence="1" id="KW-0472">Membrane</keyword>
<proteinExistence type="predicted"/>
<comment type="caution">
    <text evidence="2">The sequence shown here is derived from an EMBL/GenBank/DDBJ whole genome shotgun (WGS) entry which is preliminary data.</text>
</comment>
<evidence type="ECO:0000313" key="3">
    <source>
        <dbReference type="Proteomes" id="UP000178721"/>
    </source>
</evidence>
<organism evidence="2 3">
    <name type="scientific">Candidatus Nealsonbacteria bacterium RIFCSPHIGHO2_01_FULL_43_31</name>
    <dbReference type="NCBI Taxonomy" id="1801665"/>
    <lineage>
        <taxon>Bacteria</taxon>
        <taxon>Candidatus Nealsoniibacteriota</taxon>
    </lineage>
</organism>
<keyword evidence="1" id="KW-0812">Transmembrane</keyword>
<name>A0A1G2E3G0_9BACT</name>
<feature type="transmembrane region" description="Helical" evidence="1">
    <location>
        <begin position="6"/>
        <end position="27"/>
    </location>
</feature>
<evidence type="ECO:0000313" key="2">
    <source>
        <dbReference type="EMBL" id="OGZ19890.1"/>
    </source>
</evidence>
<dbReference type="AlphaFoldDB" id="A0A1G2E3G0"/>
<evidence type="ECO:0008006" key="4">
    <source>
        <dbReference type="Google" id="ProtNLM"/>
    </source>
</evidence>
<protein>
    <recommendedName>
        <fullName evidence="4">Fibronectin type-III domain-containing protein</fullName>
    </recommendedName>
</protein>
<gene>
    <name evidence="2" type="ORF">A2654_00720</name>
</gene>
<dbReference type="EMBL" id="MHMA01000031">
    <property type="protein sequence ID" value="OGZ19890.1"/>
    <property type="molecule type" value="Genomic_DNA"/>
</dbReference>